<feature type="domain" description="C2H2-type" evidence="12">
    <location>
        <begin position="346"/>
        <end position="373"/>
    </location>
</feature>
<dbReference type="FunFam" id="3.30.160.60:FF:002349">
    <property type="entry name" value="Zinc finger and BTB domain-containing 40"/>
    <property type="match status" value="1"/>
</dbReference>
<evidence type="ECO:0000256" key="7">
    <source>
        <dbReference type="ARBA" id="ARBA00023015"/>
    </source>
</evidence>
<feature type="compositionally biased region" description="Acidic residues" evidence="11">
    <location>
        <begin position="247"/>
        <end position="256"/>
    </location>
</feature>
<feature type="domain" description="C2H2-type" evidence="12">
    <location>
        <begin position="282"/>
        <end position="313"/>
    </location>
</feature>
<evidence type="ECO:0000259" key="12">
    <source>
        <dbReference type="PROSITE" id="PS50157"/>
    </source>
</evidence>
<sequence length="465" mass="50421">SDALMSQIHNSEALLVHSVQGRTTVMSHLIDSKPLPVYTSTQVLGSHRLSDTLLSQQSARLHGSNGVTNSLDCYQPQGGSQVSEAMIGRDRVMTTSMSDALIGRQISYGDAVMEASNDHALIQGMHLQVGSMSDAVNSNIIAQSMSAIRSHQSGKSSNLDHGNTTLITEDGQRLTVNVFASSGHDLDLVKISDGEEDEQKYSISCEQKYSIPGEQKYSIPGEDSRMVNITHLDQNPSMGHHGGHLDDDGEDDNNEEVDTNALIPTADVVSLERQQEGGNRQHICGICYKGFKRAAHLREHMNTHGPGHIPKKPKATPHKCNVCNKAFQKPSQVERHIRIHTGERPFSCHICNKAFNQKNALQVHLRKHSGEKPHICPYCSSSFVQSGNLKTHIKRAHHTDMVNTMNLARVSSDGAGSSGQEVGGHGGTPGLDETHPGMGEVNVGAVGGLEHDGMDLVEVVDLFVQ</sequence>
<dbReference type="SMART" id="SM00355">
    <property type="entry name" value="ZnF_C2H2"/>
    <property type="match status" value="4"/>
</dbReference>
<evidence type="ECO:0000256" key="5">
    <source>
        <dbReference type="ARBA" id="ARBA00022771"/>
    </source>
</evidence>
<dbReference type="FunFam" id="3.30.160.60:FF:000193">
    <property type="entry name" value="Zinc finger protein 300"/>
    <property type="match status" value="1"/>
</dbReference>
<keyword evidence="4" id="KW-0677">Repeat</keyword>
<dbReference type="InterPro" id="IPR050331">
    <property type="entry name" value="Zinc_finger"/>
</dbReference>
<dbReference type="InterPro" id="IPR036236">
    <property type="entry name" value="Znf_C2H2_sf"/>
</dbReference>
<keyword evidence="7" id="KW-0805">Transcription regulation</keyword>
<feature type="non-terminal residue" evidence="13">
    <location>
        <position position="1"/>
    </location>
</feature>
<keyword evidence="9" id="KW-0539">Nucleus</keyword>
<dbReference type="GO" id="GO:0005634">
    <property type="term" value="C:nucleus"/>
    <property type="evidence" value="ECO:0007669"/>
    <property type="project" value="UniProtKB-SubCell"/>
</dbReference>
<evidence type="ECO:0000256" key="1">
    <source>
        <dbReference type="ARBA" id="ARBA00004123"/>
    </source>
</evidence>
<keyword evidence="6" id="KW-0862">Zinc</keyword>
<dbReference type="PROSITE" id="PS50157">
    <property type="entry name" value="ZINC_FINGER_C2H2_2"/>
    <property type="match status" value="4"/>
</dbReference>
<dbReference type="Gene3D" id="3.30.160.60">
    <property type="entry name" value="Classic Zinc Finger"/>
    <property type="match status" value="4"/>
</dbReference>
<evidence type="ECO:0000256" key="10">
    <source>
        <dbReference type="PROSITE-ProRule" id="PRU00042"/>
    </source>
</evidence>
<feature type="domain" description="C2H2-type" evidence="12">
    <location>
        <begin position="374"/>
        <end position="402"/>
    </location>
</feature>
<name>A0A0B6ZGE4_9EUPU</name>
<dbReference type="InterPro" id="IPR013087">
    <property type="entry name" value="Znf_C2H2_type"/>
</dbReference>
<feature type="domain" description="C2H2-type" evidence="12">
    <location>
        <begin position="318"/>
        <end position="345"/>
    </location>
</feature>
<dbReference type="GO" id="GO:0008270">
    <property type="term" value="F:zinc ion binding"/>
    <property type="evidence" value="ECO:0007669"/>
    <property type="project" value="UniProtKB-KW"/>
</dbReference>
<dbReference type="PANTHER" id="PTHR16515">
    <property type="entry name" value="PR DOMAIN ZINC FINGER PROTEIN"/>
    <property type="match status" value="1"/>
</dbReference>
<evidence type="ECO:0000256" key="2">
    <source>
        <dbReference type="ARBA" id="ARBA00006991"/>
    </source>
</evidence>
<dbReference type="Pfam" id="PF00096">
    <property type="entry name" value="zf-C2H2"/>
    <property type="match status" value="4"/>
</dbReference>
<evidence type="ECO:0000313" key="13">
    <source>
        <dbReference type="EMBL" id="CEK67457.1"/>
    </source>
</evidence>
<dbReference type="PROSITE" id="PS00028">
    <property type="entry name" value="ZINC_FINGER_C2H2_1"/>
    <property type="match status" value="4"/>
</dbReference>
<evidence type="ECO:0000256" key="8">
    <source>
        <dbReference type="ARBA" id="ARBA00023163"/>
    </source>
</evidence>
<feature type="region of interest" description="Disordered" evidence="11">
    <location>
        <begin position="233"/>
        <end position="256"/>
    </location>
</feature>
<dbReference type="GO" id="GO:0010468">
    <property type="term" value="P:regulation of gene expression"/>
    <property type="evidence" value="ECO:0007669"/>
    <property type="project" value="TreeGrafter"/>
</dbReference>
<gene>
    <name evidence="13" type="primary">ORF62695</name>
</gene>
<evidence type="ECO:0000256" key="4">
    <source>
        <dbReference type="ARBA" id="ARBA00022737"/>
    </source>
</evidence>
<dbReference type="FunFam" id="3.30.160.60:FF:000110">
    <property type="entry name" value="Zinc finger protein-like"/>
    <property type="match status" value="1"/>
</dbReference>
<comment type="similarity">
    <text evidence="2">Belongs to the krueppel C2H2-type zinc-finger protein family.</text>
</comment>
<keyword evidence="8" id="KW-0804">Transcription</keyword>
<keyword evidence="5 10" id="KW-0863">Zinc-finger</keyword>
<protein>
    <recommendedName>
        <fullName evidence="12">C2H2-type domain-containing protein</fullName>
    </recommendedName>
</protein>
<reference evidence="13" key="1">
    <citation type="submission" date="2014-12" db="EMBL/GenBank/DDBJ databases">
        <title>Insight into the proteome of Arion vulgaris.</title>
        <authorList>
            <person name="Aradska J."/>
            <person name="Bulat T."/>
            <person name="Smidak R."/>
            <person name="Sarate P."/>
            <person name="Gangsoo J."/>
            <person name="Sialana F."/>
            <person name="Bilban M."/>
            <person name="Lubec G."/>
        </authorList>
    </citation>
    <scope>NUCLEOTIDE SEQUENCE</scope>
    <source>
        <tissue evidence="13">Skin</tissue>
    </source>
</reference>
<dbReference type="EMBL" id="HACG01020592">
    <property type="protein sequence ID" value="CEK67457.1"/>
    <property type="molecule type" value="Transcribed_RNA"/>
</dbReference>
<evidence type="ECO:0000256" key="6">
    <source>
        <dbReference type="ARBA" id="ARBA00022833"/>
    </source>
</evidence>
<organism evidence="13">
    <name type="scientific">Arion vulgaris</name>
    <dbReference type="NCBI Taxonomy" id="1028688"/>
    <lineage>
        <taxon>Eukaryota</taxon>
        <taxon>Metazoa</taxon>
        <taxon>Spiralia</taxon>
        <taxon>Lophotrochozoa</taxon>
        <taxon>Mollusca</taxon>
        <taxon>Gastropoda</taxon>
        <taxon>Heterobranchia</taxon>
        <taxon>Euthyneura</taxon>
        <taxon>Panpulmonata</taxon>
        <taxon>Eupulmonata</taxon>
        <taxon>Stylommatophora</taxon>
        <taxon>Helicina</taxon>
        <taxon>Arionoidea</taxon>
        <taxon>Arionidae</taxon>
        <taxon>Arion</taxon>
    </lineage>
</organism>
<dbReference type="SUPFAM" id="SSF57667">
    <property type="entry name" value="beta-beta-alpha zinc fingers"/>
    <property type="match status" value="3"/>
</dbReference>
<dbReference type="AlphaFoldDB" id="A0A0B6ZGE4"/>
<accession>A0A0B6ZGE4</accession>
<feature type="region of interest" description="Disordered" evidence="11">
    <location>
        <begin position="411"/>
        <end position="445"/>
    </location>
</feature>
<evidence type="ECO:0000256" key="11">
    <source>
        <dbReference type="SAM" id="MobiDB-lite"/>
    </source>
</evidence>
<evidence type="ECO:0000256" key="9">
    <source>
        <dbReference type="ARBA" id="ARBA00023242"/>
    </source>
</evidence>
<evidence type="ECO:0000256" key="3">
    <source>
        <dbReference type="ARBA" id="ARBA00022723"/>
    </source>
</evidence>
<keyword evidence="3" id="KW-0479">Metal-binding</keyword>
<proteinExistence type="inferred from homology"/>
<comment type="subcellular location">
    <subcellularLocation>
        <location evidence="1">Nucleus</location>
    </subcellularLocation>
</comment>
<dbReference type="PANTHER" id="PTHR16515:SF49">
    <property type="entry name" value="GASTRULA ZINC FINGER PROTEIN XLCGF49.1-LIKE-RELATED"/>
    <property type="match status" value="1"/>
</dbReference>